<name>A0A7Z0EG81_9MICO</name>
<proteinExistence type="predicted"/>
<dbReference type="AlphaFoldDB" id="A0A7Z0EG81"/>
<dbReference type="RefSeq" id="WP_179579734.1">
    <property type="nucleotide sequence ID" value="NZ_JACCFM010000001.1"/>
</dbReference>
<comment type="caution">
    <text evidence="1">The sequence shown here is derived from an EMBL/GenBank/DDBJ whole genome shotgun (WGS) entry which is preliminary data.</text>
</comment>
<evidence type="ECO:0000313" key="2">
    <source>
        <dbReference type="Proteomes" id="UP000537260"/>
    </source>
</evidence>
<protein>
    <submittedName>
        <fullName evidence="1">Uncharacterized protein</fullName>
    </submittedName>
</protein>
<sequence length="347" mass="36793">MSTGGNAGRQSRWRAILGIVIIAVLLVVALGATIGSLNRDLYSAGGFVQQYLSAVARADTHGALSLPGVMPTAAELKKAGLPADLPTTLLRGSVLSPLDDIRLVSDTEREPGLHTVSFAFTLDKAPANMDFTVRSTGVFAGVFTSWRFETSPLGVLQVDVAHQSLFTVNGLTLDTRAHAAPDAPATFSNQASYLVFAPNLYEIKHDTALLTAPEQKVPVTSTAVTHVTVDAEPNASFISQVQAEVDKFLDACATQEVLQPSDCPFGIVIDDRIKGVPTWSIADYPPVTLAAGETDFEMPDTEGQAHIVVDVQSLYDGDLSTRDENVPFAIGLGVGIRPDGSIAIQLH</sequence>
<gene>
    <name evidence="1" type="ORF">HNR05_002875</name>
</gene>
<dbReference type="EMBL" id="JACCFM010000001">
    <property type="protein sequence ID" value="NYJ21084.1"/>
    <property type="molecule type" value="Genomic_DNA"/>
</dbReference>
<accession>A0A7Z0EG81</accession>
<evidence type="ECO:0000313" key="1">
    <source>
        <dbReference type="EMBL" id="NYJ21084.1"/>
    </source>
</evidence>
<reference evidence="1 2" key="1">
    <citation type="submission" date="2020-07" db="EMBL/GenBank/DDBJ databases">
        <title>Sequencing the genomes of 1000 actinobacteria strains.</title>
        <authorList>
            <person name="Klenk H.-P."/>
        </authorList>
    </citation>
    <scope>NUCLEOTIDE SEQUENCE [LARGE SCALE GENOMIC DNA]</scope>
    <source>
        <strain evidence="1 2">LI1</strain>
    </source>
</reference>
<keyword evidence="2" id="KW-1185">Reference proteome</keyword>
<dbReference type="Proteomes" id="UP000537260">
    <property type="component" value="Unassembled WGS sequence"/>
</dbReference>
<organism evidence="1 2">
    <name type="scientific">Glaciibacter psychrotolerans</name>
    <dbReference type="NCBI Taxonomy" id="670054"/>
    <lineage>
        <taxon>Bacteria</taxon>
        <taxon>Bacillati</taxon>
        <taxon>Actinomycetota</taxon>
        <taxon>Actinomycetes</taxon>
        <taxon>Micrococcales</taxon>
        <taxon>Microbacteriaceae</taxon>
        <taxon>Glaciibacter</taxon>
    </lineage>
</organism>